<dbReference type="InterPro" id="IPR014284">
    <property type="entry name" value="RNA_pol_sigma-70_dom"/>
</dbReference>
<evidence type="ECO:0000259" key="7">
    <source>
        <dbReference type="Pfam" id="PF08281"/>
    </source>
</evidence>
<evidence type="ECO:0000259" key="6">
    <source>
        <dbReference type="Pfam" id="PF04542"/>
    </source>
</evidence>
<dbReference type="InterPro" id="IPR007627">
    <property type="entry name" value="RNA_pol_sigma70_r2"/>
</dbReference>
<dbReference type="InterPro" id="IPR013324">
    <property type="entry name" value="RNA_pol_sigma_r3/r4-like"/>
</dbReference>
<evidence type="ECO:0000256" key="2">
    <source>
        <dbReference type="ARBA" id="ARBA00023015"/>
    </source>
</evidence>
<dbReference type="Proteomes" id="UP000515312">
    <property type="component" value="Chromosome"/>
</dbReference>
<keyword evidence="4" id="KW-0804">Transcription</keyword>
<dbReference type="InterPro" id="IPR036388">
    <property type="entry name" value="WH-like_DNA-bd_sf"/>
</dbReference>
<name>A0A7G8BD95_9BACT</name>
<dbReference type="GO" id="GO:0016987">
    <property type="term" value="F:sigma factor activity"/>
    <property type="evidence" value="ECO:0007669"/>
    <property type="project" value="UniProtKB-KW"/>
</dbReference>
<evidence type="ECO:0000256" key="5">
    <source>
        <dbReference type="SAM" id="MobiDB-lite"/>
    </source>
</evidence>
<proteinExistence type="inferred from homology"/>
<dbReference type="Pfam" id="PF04542">
    <property type="entry name" value="Sigma70_r2"/>
    <property type="match status" value="1"/>
</dbReference>
<feature type="domain" description="RNA polymerase sigma factor 70 region 4 type 2" evidence="7">
    <location>
        <begin position="147"/>
        <end position="198"/>
    </location>
</feature>
<dbReference type="InterPro" id="IPR013249">
    <property type="entry name" value="RNA_pol_sigma70_r4_t2"/>
</dbReference>
<keyword evidence="3" id="KW-0731">Sigma factor</keyword>
<dbReference type="GO" id="GO:0006352">
    <property type="term" value="P:DNA-templated transcription initiation"/>
    <property type="evidence" value="ECO:0007669"/>
    <property type="project" value="InterPro"/>
</dbReference>
<keyword evidence="9" id="KW-1185">Reference proteome</keyword>
<sequence>MNSPERCSAISSNMGYEAMSRDEELILAARRGSHAAFAELQRTHSHRVYQRILSITRNREDAEDALQDTFLKAYLALPSFEGRSKLSSWLTRIGINTALMILRRRHCRPEMSFEQQQDFEGACAHLEIPDGAPNPEQLYDQQQRCHAIRRALQRLDPKSRAVMDIRLSEEHSTKEIAQDLGVSVASVKSRLHRARKRLLQSPALGTGGPVNSTRKTEQ</sequence>
<gene>
    <name evidence="8" type="ORF">H7849_15325</name>
</gene>
<feature type="region of interest" description="Disordered" evidence="5">
    <location>
        <begin position="197"/>
        <end position="218"/>
    </location>
</feature>
<dbReference type="NCBIfam" id="TIGR02937">
    <property type="entry name" value="sigma70-ECF"/>
    <property type="match status" value="1"/>
</dbReference>
<feature type="domain" description="RNA polymerase sigma-70 region 2" evidence="6">
    <location>
        <begin position="42"/>
        <end position="105"/>
    </location>
</feature>
<evidence type="ECO:0000256" key="3">
    <source>
        <dbReference type="ARBA" id="ARBA00023082"/>
    </source>
</evidence>
<dbReference type="AlphaFoldDB" id="A0A7G8BD95"/>
<evidence type="ECO:0000313" key="8">
    <source>
        <dbReference type="EMBL" id="QNI30515.1"/>
    </source>
</evidence>
<keyword evidence="2" id="KW-0805">Transcription regulation</keyword>
<feature type="compositionally biased region" description="Polar residues" evidence="5">
    <location>
        <begin position="209"/>
        <end position="218"/>
    </location>
</feature>
<evidence type="ECO:0000256" key="1">
    <source>
        <dbReference type="ARBA" id="ARBA00010641"/>
    </source>
</evidence>
<dbReference type="KEGG" id="adin:H7849_15325"/>
<evidence type="ECO:0000313" key="9">
    <source>
        <dbReference type="Proteomes" id="UP000515312"/>
    </source>
</evidence>
<accession>A0A7G8BD95</accession>
<dbReference type="PANTHER" id="PTHR43133">
    <property type="entry name" value="RNA POLYMERASE ECF-TYPE SIGMA FACTO"/>
    <property type="match status" value="1"/>
</dbReference>
<dbReference type="InterPro" id="IPR039425">
    <property type="entry name" value="RNA_pol_sigma-70-like"/>
</dbReference>
<dbReference type="Gene3D" id="1.10.1740.10">
    <property type="match status" value="1"/>
</dbReference>
<protein>
    <submittedName>
        <fullName evidence="8">Sigma-70 family RNA polymerase sigma factor</fullName>
    </submittedName>
</protein>
<dbReference type="EMBL" id="CP060394">
    <property type="protein sequence ID" value="QNI30515.1"/>
    <property type="molecule type" value="Genomic_DNA"/>
</dbReference>
<dbReference type="Pfam" id="PF08281">
    <property type="entry name" value="Sigma70_r4_2"/>
    <property type="match status" value="1"/>
</dbReference>
<dbReference type="PANTHER" id="PTHR43133:SF51">
    <property type="entry name" value="RNA POLYMERASE SIGMA FACTOR"/>
    <property type="match status" value="1"/>
</dbReference>
<dbReference type="RefSeq" id="WP_186740454.1">
    <property type="nucleotide sequence ID" value="NZ_CP060394.1"/>
</dbReference>
<dbReference type="SUPFAM" id="SSF88946">
    <property type="entry name" value="Sigma2 domain of RNA polymerase sigma factors"/>
    <property type="match status" value="1"/>
</dbReference>
<dbReference type="CDD" id="cd06171">
    <property type="entry name" value="Sigma70_r4"/>
    <property type="match status" value="1"/>
</dbReference>
<dbReference type="InterPro" id="IPR013325">
    <property type="entry name" value="RNA_pol_sigma_r2"/>
</dbReference>
<dbReference type="GO" id="GO:0003677">
    <property type="term" value="F:DNA binding"/>
    <property type="evidence" value="ECO:0007669"/>
    <property type="project" value="InterPro"/>
</dbReference>
<evidence type="ECO:0000256" key="4">
    <source>
        <dbReference type="ARBA" id="ARBA00023163"/>
    </source>
</evidence>
<organism evidence="8 9">
    <name type="scientific">Alloacidobacterium dinghuense</name>
    <dbReference type="NCBI Taxonomy" id="2763107"/>
    <lineage>
        <taxon>Bacteria</taxon>
        <taxon>Pseudomonadati</taxon>
        <taxon>Acidobacteriota</taxon>
        <taxon>Terriglobia</taxon>
        <taxon>Terriglobales</taxon>
        <taxon>Acidobacteriaceae</taxon>
        <taxon>Alloacidobacterium</taxon>
    </lineage>
</organism>
<dbReference type="Gene3D" id="1.10.10.10">
    <property type="entry name" value="Winged helix-like DNA-binding domain superfamily/Winged helix DNA-binding domain"/>
    <property type="match status" value="1"/>
</dbReference>
<dbReference type="SUPFAM" id="SSF88659">
    <property type="entry name" value="Sigma3 and sigma4 domains of RNA polymerase sigma factors"/>
    <property type="match status" value="1"/>
</dbReference>
<reference evidence="8 9" key="1">
    <citation type="submission" date="2020-08" db="EMBL/GenBank/DDBJ databases">
        <title>Edaphobacter telluris sp. nov. and Acidobacterium dinghuensis sp. nov., two acidobacteria isolated from forest soil.</title>
        <authorList>
            <person name="Fu J."/>
            <person name="Qiu L."/>
        </authorList>
    </citation>
    <scope>NUCLEOTIDE SEQUENCE [LARGE SCALE GENOMIC DNA]</scope>
    <source>
        <strain evidence="8">4Y35</strain>
    </source>
</reference>
<comment type="similarity">
    <text evidence="1">Belongs to the sigma-70 factor family. ECF subfamily.</text>
</comment>